<dbReference type="Pfam" id="PF00892">
    <property type="entry name" value="EamA"/>
    <property type="match status" value="2"/>
</dbReference>
<keyword evidence="2" id="KW-1003">Cell membrane</keyword>
<evidence type="ECO:0000256" key="3">
    <source>
        <dbReference type="ARBA" id="ARBA00022692"/>
    </source>
</evidence>
<evidence type="ECO:0000256" key="4">
    <source>
        <dbReference type="ARBA" id="ARBA00022989"/>
    </source>
</evidence>
<evidence type="ECO:0000256" key="1">
    <source>
        <dbReference type="ARBA" id="ARBA00004651"/>
    </source>
</evidence>
<gene>
    <name evidence="8" type="ORF">SAMN04488135_10747</name>
</gene>
<feature type="domain" description="EamA" evidence="7">
    <location>
        <begin position="7"/>
        <end position="140"/>
    </location>
</feature>
<dbReference type="Gene3D" id="1.10.3730.20">
    <property type="match status" value="1"/>
</dbReference>
<feature type="transmembrane region" description="Helical" evidence="6">
    <location>
        <begin position="154"/>
        <end position="174"/>
    </location>
</feature>
<feature type="transmembrane region" description="Helical" evidence="6">
    <location>
        <begin position="68"/>
        <end position="88"/>
    </location>
</feature>
<dbReference type="InterPro" id="IPR000620">
    <property type="entry name" value="EamA_dom"/>
</dbReference>
<evidence type="ECO:0000259" key="7">
    <source>
        <dbReference type="Pfam" id="PF00892"/>
    </source>
</evidence>
<dbReference type="AlphaFoldDB" id="A0A1M5XPC6"/>
<organism evidence="8 9">
    <name type="scientific">Pollutimonas bauzanensis</name>
    <dbReference type="NCBI Taxonomy" id="658167"/>
    <lineage>
        <taxon>Bacteria</taxon>
        <taxon>Pseudomonadati</taxon>
        <taxon>Pseudomonadota</taxon>
        <taxon>Betaproteobacteria</taxon>
        <taxon>Burkholderiales</taxon>
        <taxon>Alcaligenaceae</taxon>
        <taxon>Pollutimonas</taxon>
    </lineage>
</organism>
<reference evidence="8 9" key="1">
    <citation type="submission" date="2016-11" db="EMBL/GenBank/DDBJ databases">
        <authorList>
            <person name="Jaros S."/>
            <person name="Januszkiewicz K."/>
            <person name="Wedrychowicz H."/>
        </authorList>
    </citation>
    <scope>NUCLEOTIDE SEQUENCE [LARGE SCALE GENOMIC DNA]</scope>
    <source>
        <strain evidence="8 9">CGMCC 1.10190</strain>
    </source>
</reference>
<comment type="subcellular location">
    <subcellularLocation>
        <location evidence="1">Cell membrane</location>
        <topology evidence="1">Multi-pass membrane protein</topology>
    </subcellularLocation>
</comment>
<keyword evidence="5 6" id="KW-0472">Membrane</keyword>
<keyword evidence="9" id="KW-1185">Reference proteome</keyword>
<dbReference type="Proteomes" id="UP000184226">
    <property type="component" value="Unassembled WGS sequence"/>
</dbReference>
<dbReference type="STRING" id="658167.SAMN04488135_10747"/>
<feature type="transmembrane region" description="Helical" evidence="6">
    <location>
        <begin position="39"/>
        <end position="56"/>
    </location>
</feature>
<dbReference type="OrthoDB" id="8903763at2"/>
<feature type="transmembrane region" description="Helical" evidence="6">
    <location>
        <begin position="218"/>
        <end position="240"/>
    </location>
</feature>
<feature type="transmembrane region" description="Helical" evidence="6">
    <location>
        <begin position="271"/>
        <end position="290"/>
    </location>
</feature>
<feature type="domain" description="EamA" evidence="7">
    <location>
        <begin position="157"/>
        <end position="288"/>
    </location>
</feature>
<evidence type="ECO:0000256" key="2">
    <source>
        <dbReference type="ARBA" id="ARBA00022475"/>
    </source>
</evidence>
<dbReference type="PANTHER" id="PTHR32322">
    <property type="entry name" value="INNER MEMBRANE TRANSPORTER"/>
    <property type="match status" value="1"/>
</dbReference>
<feature type="transmembrane region" description="Helical" evidence="6">
    <location>
        <begin position="186"/>
        <end position="206"/>
    </location>
</feature>
<dbReference type="SUPFAM" id="SSF103481">
    <property type="entry name" value="Multidrug resistance efflux transporter EmrE"/>
    <property type="match status" value="2"/>
</dbReference>
<dbReference type="InterPro" id="IPR037185">
    <property type="entry name" value="EmrE-like"/>
</dbReference>
<accession>A0A1M5XPC6</accession>
<evidence type="ECO:0000256" key="5">
    <source>
        <dbReference type="ARBA" id="ARBA00023136"/>
    </source>
</evidence>
<dbReference type="PANTHER" id="PTHR32322:SF18">
    <property type="entry name" value="S-ADENOSYLMETHIONINE_S-ADENOSYLHOMOCYSTEINE TRANSPORTER"/>
    <property type="match status" value="1"/>
</dbReference>
<name>A0A1M5XPC6_9BURK</name>
<dbReference type="InterPro" id="IPR050638">
    <property type="entry name" value="AA-Vitamin_Transporters"/>
</dbReference>
<dbReference type="RefSeq" id="WP_073103896.1">
    <property type="nucleotide sequence ID" value="NZ_FQXE01000007.1"/>
</dbReference>
<dbReference type="GO" id="GO:0005886">
    <property type="term" value="C:plasma membrane"/>
    <property type="evidence" value="ECO:0007669"/>
    <property type="project" value="UniProtKB-SubCell"/>
</dbReference>
<feature type="transmembrane region" description="Helical" evidence="6">
    <location>
        <begin position="247"/>
        <end position="265"/>
    </location>
</feature>
<dbReference type="EMBL" id="FQXE01000007">
    <property type="protein sequence ID" value="SHI01589.1"/>
    <property type="molecule type" value="Genomic_DNA"/>
</dbReference>
<keyword evidence="4 6" id="KW-1133">Transmembrane helix</keyword>
<proteinExistence type="predicted"/>
<evidence type="ECO:0000313" key="8">
    <source>
        <dbReference type="EMBL" id="SHI01589.1"/>
    </source>
</evidence>
<keyword evidence="3 6" id="KW-0812">Transmembrane</keyword>
<sequence length="298" mass="30901">MSAHLKATIAAATTGVLVGAAMVSTRVVSSDASPATLAFLRYLIGLCVLAVPVLLASTSRTRFPPADAVAVSVLGVFQFALLIVLLNYSLETLPAATCALVFSTMPLFTMCLAIALRRETYSSRKLGGLALAISGVGFLLYSSPAQIDAPPADLPALAALVGATLTGAVCSILYRPYLQRYPVLPTSALAMFAAVIFLTGLCLATAQPLAPRLSAIQWANVGFIGLSSGLGYFCWLWALAKIDASRVVAFQALGPVTAAAIELALTRHPPSWQLLLSITLVVSGLLLACLRRAGPAAG</sequence>
<evidence type="ECO:0000313" key="9">
    <source>
        <dbReference type="Proteomes" id="UP000184226"/>
    </source>
</evidence>
<feature type="transmembrane region" description="Helical" evidence="6">
    <location>
        <begin position="94"/>
        <end position="114"/>
    </location>
</feature>
<protein>
    <submittedName>
        <fullName evidence="8">Uncharacterized membrane protein</fullName>
    </submittedName>
</protein>
<evidence type="ECO:0000256" key="6">
    <source>
        <dbReference type="SAM" id="Phobius"/>
    </source>
</evidence>
<feature type="transmembrane region" description="Helical" evidence="6">
    <location>
        <begin position="126"/>
        <end position="142"/>
    </location>
</feature>